<dbReference type="Gene3D" id="1.20.1720.10">
    <property type="entry name" value="Multidrug resistance protein D"/>
    <property type="match status" value="1"/>
</dbReference>
<dbReference type="PANTHER" id="PTHR42718:SF9">
    <property type="entry name" value="MAJOR FACILITATOR SUPERFAMILY MULTIDRUG TRANSPORTER MFSC"/>
    <property type="match status" value="1"/>
</dbReference>
<sequence length="542" mass="57993">MRPDFRRFRLNSPRTASATPATPSPASAPAAPPPLAGGQLVLATIAVALATFMNVLDTSIANVAIPTISGDLGVSVDEGTWVITVFAASNAVSIPLTGWLTQRIGQVKLFVGAILMFVVASWLCGVAPSLPVLLAARVLQGAVAGPLIPLSQAILLGSWPKEKSATALALWAMTATVGPIAGPALGGWITDNYSWAWIFYINIPVGIFAAAVTWSIYRKRESPTRQPPIDVVGLGLLITWVASLQIMLDKGKDLDWFNSPFIVGLGVTALIGFAFFLVWELTEAHPIVDLRLFAQRNFLGGTVAISVAYAVFFGNLVLLPQWMQEYLNYRSVDAGLVTAPLGIFAVILAPVMGRVLPRSDARIIATLAFVGFAVVFYMRSRYVIEIDTWHLVLPTLLQGIPMAMFFVPLTAIILAGQPPNKVPAAAGLSNFVRVFCGAIGTSISTNAWNNRTVLHHVRLTEQATVDNPLFRQQIESTQALLNLSRPSANALFEFTVNTQAAMMGLNDIFYVSAIIFVLIIPLIWITRPAKGGGGGGDAAGAH</sequence>
<evidence type="ECO:0000256" key="8">
    <source>
        <dbReference type="SAM" id="MobiDB-lite"/>
    </source>
</evidence>
<feature type="domain" description="Major facilitator superfamily (MFS) profile" evidence="10">
    <location>
        <begin position="43"/>
        <end position="531"/>
    </location>
</feature>
<dbReference type="InterPro" id="IPR036259">
    <property type="entry name" value="MFS_trans_sf"/>
</dbReference>
<evidence type="ECO:0000313" key="11">
    <source>
        <dbReference type="EMBL" id="WQD79602.1"/>
    </source>
</evidence>
<dbReference type="PROSITE" id="PS50850">
    <property type="entry name" value="MFS"/>
    <property type="match status" value="1"/>
</dbReference>
<dbReference type="NCBIfam" id="TIGR00711">
    <property type="entry name" value="efflux_EmrB"/>
    <property type="match status" value="1"/>
</dbReference>
<feature type="transmembrane region" description="Helical" evidence="9">
    <location>
        <begin position="260"/>
        <end position="279"/>
    </location>
</feature>
<keyword evidence="7 9" id="KW-0472">Membrane</keyword>
<dbReference type="InterPro" id="IPR020846">
    <property type="entry name" value="MFS_dom"/>
</dbReference>
<feature type="compositionally biased region" description="Low complexity" evidence="8">
    <location>
        <begin position="15"/>
        <end position="29"/>
    </location>
</feature>
<evidence type="ECO:0000256" key="2">
    <source>
        <dbReference type="ARBA" id="ARBA00008537"/>
    </source>
</evidence>
<organism evidence="11 12">
    <name type="scientific">Paraburkholderia kururiensis</name>
    <dbReference type="NCBI Taxonomy" id="984307"/>
    <lineage>
        <taxon>Bacteria</taxon>
        <taxon>Pseudomonadati</taxon>
        <taxon>Pseudomonadota</taxon>
        <taxon>Betaproteobacteria</taxon>
        <taxon>Burkholderiales</taxon>
        <taxon>Burkholderiaceae</taxon>
        <taxon>Paraburkholderia</taxon>
    </lineage>
</organism>
<reference evidence="11 12" key="1">
    <citation type="submission" date="2023-12" db="EMBL/GenBank/DDBJ databases">
        <title>Genome sequencing and assembly of bacterial species from a model synthetic community.</title>
        <authorList>
            <person name="Hogle S.L."/>
        </authorList>
    </citation>
    <scope>NUCLEOTIDE SEQUENCE [LARGE SCALE GENOMIC DNA]</scope>
    <source>
        <strain evidence="11 12">HAMBI 2494</strain>
    </source>
</reference>
<dbReference type="Pfam" id="PF07690">
    <property type="entry name" value="MFS_1"/>
    <property type="match status" value="1"/>
</dbReference>
<dbReference type="SUPFAM" id="SSF103473">
    <property type="entry name" value="MFS general substrate transporter"/>
    <property type="match status" value="1"/>
</dbReference>
<dbReference type="InterPro" id="IPR011701">
    <property type="entry name" value="MFS"/>
</dbReference>
<evidence type="ECO:0000313" key="12">
    <source>
        <dbReference type="Proteomes" id="UP001325479"/>
    </source>
</evidence>
<evidence type="ECO:0000256" key="3">
    <source>
        <dbReference type="ARBA" id="ARBA00022448"/>
    </source>
</evidence>
<keyword evidence="3" id="KW-0813">Transport</keyword>
<protein>
    <submittedName>
        <fullName evidence="11">DHA2 family efflux MFS transporter permease subunit</fullName>
    </submittedName>
</protein>
<feature type="transmembrane region" description="Helical" evidence="9">
    <location>
        <begin position="168"/>
        <end position="189"/>
    </location>
</feature>
<accession>A0ABZ0WQC7</accession>
<dbReference type="EMBL" id="CP139965">
    <property type="protein sequence ID" value="WQD79602.1"/>
    <property type="molecule type" value="Genomic_DNA"/>
</dbReference>
<evidence type="ECO:0000256" key="7">
    <source>
        <dbReference type="ARBA" id="ARBA00023136"/>
    </source>
</evidence>
<dbReference type="PANTHER" id="PTHR42718">
    <property type="entry name" value="MAJOR FACILITATOR SUPERFAMILY MULTIDRUG TRANSPORTER MFSC"/>
    <property type="match status" value="1"/>
</dbReference>
<keyword evidence="5 9" id="KW-0812">Transmembrane</keyword>
<evidence type="ECO:0000256" key="6">
    <source>
        <dbReference type="ARBA" id="ARBA00022989"/>
    </source>
</evidence>
<feature type="transmembrane region" description="Helical" evidence="9">
    <location>
        <begin position="40"/>
        <end position="61"/>
    </location>
</feature>
<keyword evidence="4" id="KW-1003">Cell membrane</keyword>
<feature type="transmembrane region" description="Helical" evidence="9">
    <location>
        <begin position="229"/>
        <end position="248"/>
    </location>
</feature>
<evidence type="ECO:0000256" key="5">
    <source>
        <dbReference type="ARBA" id="ARBA00022692"/>
    </source>
</evidence>
<evidence type="ECO:0000256" key="1">
    <source>
        <dbReference type="ARBA" id="ARBA00004651"/>
    </source>
</evidence>
<feature type="transmembrane region" description="Helical" evidence="9">
    <location>
        <begin position="396"/>
        <end position="415"/>
    </location>
</feature>
<dbReference type="PRINTS" id="PR01036">
    <property type="entry name" value="TCRTETB"/>
</dbReference>
<feature type="transmembrane region" description="Helical" evidence="9">
    <location>
        <begin position="134"/>
        <end position="156"/>
    </location>
</feature>
<gene>
    <name evidence="11" type="ORF">U0042_07950</name>
</gene>
<proteinExistence type="inferred from homology"/>
<dbReference type="Gene3D" id="1.20.1250.20">
    <property type="entry name" value="MFS general substrate transporter like domains"/>
    <property type="match status" value="1"/>
</dbReference>
<comment type="subcellular location">
    <subcellularLocation>
        <location evidence="1">Cell membrane</location>
        <topology evidence="1">Multi-pass membrane protein</topology>
    </subcellularLocation>
</comment>
<feature type="transmembrane region" description="Helical" evidence="9">
    <location>
        <begin position="299"/>
        <end position="322"/>
    </location>
</feature>
<feature type="transmembrane region" description="Helical" evidence="9">
    <location>
        <begin position="363"/>
        <end position="384"/>
    </location>
</feature>
<feature type="transmembrane region" description="Helical" evidence="9">
    <location>
        <begin position="81"/>
        <end position="100"/>
    </location>
</feature>
<feature type="transmembrane region" description="Helical" evidence="9">
    <location>
        <begin position="195"/>
        <end position="217"/>
    </location>
</feature>
<feature type="transmembrane region" description="Helical" evidence="9">
    <location>
        <begin position="107"/>
        <end position="128"/>
    </location>
</feature>
<evidence type="ECO:0000256" key="4">
    <source>
        <dbReference type="ARBA" id="ARBA00022475"/>
    </source>
</evidence>
<comment type="similarity">
    <text evidence="2">Belongs to the major facilitator superfamily. EmrB family.</text>
</comment>
<keyword evidence="6 9" id="KW-1133">Transmembrane helix</keyword>
<dbReference type="InterPro" id="IPR004638">
    <property type="entry name" value="EmrB-like"/>
</dbReference>
<feature type="transmembrane region" description="Helical" evidence="9">
    <location>
        <begin position="334"/>
        <end position="351"/>
    </location>
</feature>
<feature type="transmembrane region" description="Helical" evidence="9">
    <location>
        <begin position="508"/>
        <end position="526"/>
    </location>
</feature>
<evidence type="ECO:0000259" key="10">
    <source>
        <dbReference type="PROSITE" id="PS50850"/>
    </source>
</evidence>
<name>A0ABZ0WQC7_9BURK</name>
<feature type="region of interest" description="Disordered" evidence="8">
    <location>
        <begin position="12"/>
        <end position="31"/>
    </location>
</feature>
<dbReference type="RefSeq" id="WP_114810479.1">
    <property type="nucleotide sequence ID" value="NZ_CP139965.1"/>
</dbReference>
<dbReference type="CDD" id="cd17503">
    <property type="entry name" value="MFS_LmrB_MDR_like"/>
    <property type="match status" value="1"/>
</dbReference>
<keyword evidence="12" id="KW-1185">Reference proteome</keyword>
<evidence type="ECO:0000256" key="9">
    <source>
        <dbReference type="SAM" id="Phobius"/>
    </source>
</evidence>
<dbReference type="Proteomes" id="UP001325479">
    <property type="component" value="Chromosome"/>
</dbReference>